<feature type="domain" description="Xylanolytic transcriptional activator regulatory" evidence="3">
    <location>
        <begin position="201"/>
        <end position="450"/>
    </location>
</feature>
<protein>
    <recommendedName>
        <fullName evidence="3">Xylanolytic transcriptional activator regulatory domain-containing protein</fullName>
    </recommendedName>
</protein>
<gene>
    <name evidence="4" type="ORF">QBC38DRAFT_511316</name>
</gene>
<dbReference type="CDD" id="cd12148">
    <property type="entry name" value="fungal_TF_MHR"/>
    <property type="match status" value="1"/>
</dbReference>
<evidence type="ECO:0000256" key="2">
    <source>
        <dbReference type="SAM" id="MobiDB-lite"/>
    </source>
</evidence>
<dbReference type="AlphaFoldDB" id="A0AAN7BKM9"/>
<evidence type="ECO:0000313" key="4">
    <source>
        <dbReference type="EMBL" id="KAK4225056.1"/>
    </source>
</evidence>
<comment type="caution">
    <text evidence="4">The sequence shown here is derived from an EMBL/GenBank/DDBJ whole genome shotgun (WGS) entry which is preliminary data.</text>
</comment>
<dbReference type="Proteomes" id="UP001301958">
    <property type="component" value="Unassembled WGS sequence"/>
</dbReference>
<evidence type="ECO:0000313" key="5">
    <source>
        <dbReference type="Proteomes" id="UP001301958"/>
    </source>
</evidence>
<feature type="region of interest" description="Disordered" evidence="2">
    <location>
        <begin position="596"/>
        <end position="615"/>
    </location>
</feature>
<feature type="compositionally biased region" description="Low complexity" evidence="2">
    <location>
        <begin position="515"/>
        <end position="533"/>
    </location>
</feature>
<dbReference type="PANTHER" id="PTHR47256">
    <property type="entry name" value="ZN(II)2CYS6 TRANSCRIPTION FACTOR (EUROFUNG)-RELATED"/>
    <property type="match status" value="1"/>
</dbReference>
<dbReference type="InterPro" id="IPR007219">
    <property type="entry name" value="XnlR_reg_dom"/>
</dbReference>
<dbReference type="EMBL" id="MU865376">
    <property type="protein sequence ID" value="KAK4225056.1"/>
    <property type="molecule type" value="Genomic_DNA"/>
</dbReference>
<dbReference type="PANTHER" id="PTHR47256:SF1">
    <property type="entry name" value="ZN(II)2CYS6 TRANSCRIPTION FACTOR (EUROFUNG)"/>
    <property type="match status" value="1"/>
</dbReference>
<feature type="compositionally biased region" description="Pro residues" evidence="2">
    <location>
        <begin position="535"/>
        <end position="546"/>
    </location>
</feature>
<dbReference type="GO" id="GO:0008270">
    <property type="term" value="F:zinc ion binding"/>
    <property type="evidence" value="ECO:0007669"/>
    <property type="project" value="InterPro"/>
</dbReference>
<proteinExistence type="predicted"/>
<dbReference type="InterPro" id="IPR053187">
    <property type="entry name" value="Notoamide_regulator"/>
</dbReference>
<keyword evidence="1" id="KW-0539">Nucleus</keyword>
<keyword evidence="5" id="KW-1185">Reference proteome</keyword>
<dbReference type="GO" id="GO:0006351">
    <property type="term" value="P:DNA-templated transcription"/>
    <property type="evidence" value="ECO:0007669"/>
    <property type="project" value="InterPro"/>
</dbReference>
<feature type="region of interest" description="Disordered" evidence="2">
    <location>
        <begin position="695"/>
        <end position="722"/>
    </location>
</feature>
<dbReference type="Pfam" id="PF04082">
    <property type="entry name" value="Fungal_trans"/>
    <property type="match status" value="1"/>
</dbReference>
<evidence type="ECO:0000259" key="3">
    <source>
        <dbReference type="Pfam" id="PF04082"/>
    </source>
</evidence>
<evidence type="ECO:0000256" key="1">
    <source>
        <dbReference type="ARBA" id="ARBA00023242"/>
    </source>
</evidence>
<reference evidence="4" key="2">
    <citation type="submission" date="2023-05" db="EMBL/GenBank/DDBJ databases">
        <authorList>
            <consortium name="Lawrence Berkeley National Laboratory"/>
            <person name="Steindorff A."/>
            <person name="Hensen N."/>
            <person name="Bonometti L."/>
            <person name="Westerberg I."/>
            <person name="Brannstrom I.O."/>
            <person name="Guillou S."/>
            <person name="Cros-Aarteil S."/>
            <person name="Calhoun S."/>
            <person name="Haridas S."/>
            <person name="Kuo A."/>
            <person name="Mondo S."/>
            <person name="Pangilinan J."/>
            <person name="Riley R."/>
            <person name="Labutti K."/>
            <person name="Andreopoulos B."/>
            <person name="Lipzen A."/>
            <person name="Chen C."/>
            <person name="Yanf M."/>
            <person name="Daum C."/>
            <person name="Ng V."/>
            <person name="Clum A."/>
            <person name="Ohm R."/>
            <person name="Martin F."/>
            <person name="Silar P."/>
            <person name="Natvig D."/>
            <person name="Lalanne C."/>
            <person name="Gautier V."/>
            <person name="Ament-Velasquez S.L."/>
            <person name="Kruys A."/>
            <person name="Hutchinson M.I."/>
            <person name="Powell A.J."/>
            <person name="Barry K."/>
            <person name="Miller A.N."/>
            <person name="Grigoriev I.V."/>
            <person name="Debuchy R."/>
            <person name="Gladieux P."/>
            <person name="Thoren M.H."/>
            <person name="Johannesson H."/>
        </authorList>
    </citation>
    <scope>NUCLEOTIDE SEQUENCE</scope>
    <source>
        <strain evidence="4">CBS 990.96</strain>
    </source>
</reference>
<sequence length="755" mass="87018">MDSDGLLLHGPRQIYLDYPLVCAWWQADMYLLGRRALKRRYADLESQATTYEQVYDILRTRPQPEVEEVVRRIRAGENPGAIIRHVENGDLVFQLNVVPETRFRYEFPFRVALPPRLRTPQNPYFDSLIYEWEQESENDSEHHFQRPPRLLKDSSQSSQAIGVYLKPYHAAEIYDFLVDSAEPSKWTSVIKDNALLRNLLRAYFLHDYIWFTAFQKDYFLSDMIAGRRQFCSSLLVNAVLAIACHCDRSITDRVEFWNPHTLGYRFLNEARRLWEVEVASDKIRITTIQAAILLNYVYNMNSMVQLGWGYTIKAMELARKINLFKRPDNWETMDPRLRSGRDFTAWCLFEWQSHCTYFLFQPPLQDTPPEAPLPDTAHEPAWYGEVWLKYALEPSLYPYNFAQFFKAKSELRVILNDIGRICYGLTRLTPLYLPPLEKVAVLYERLKDWYGRLPESLLARKIVFSAQLKLHMHYHHAIITLLQPLLSAVATTVNDPHEEPVASANPLSISAILNSDSSDTTPSTPPTDSSENPSPDRPPPSLPPLQPTIAQARIHYETVLRLYYLRHGFEGFDPFLTSALLTNAFLTIEEIKACRESRPPPSHSSSRPSCPKGGEVDLDSLRSTLVLCAKGLYDQGKSFYLGQPLFKLVRDGMDEQEKELLRGFAVLQNEDAKDEEMRAGLTKELWQLAAVDTDQNIKQESSQEESSRSGSSTGEEEARGENYWKRMDRMLRKYGGLKVTDEEPGGEDDDGEILF</sequence>
<name>A0AAN7BKM9_9PEZI</name>
<feature type="compositionally biased region" description="Acidic residues" evidence="2">
    <location>
        <begin position="742"/>
        <end position="755"/>
    </location>
</feature>
<feature type="region of interest" description="Disordered" evidence="2">
    <location>
        <begin position="513"/>
        <end position="546"/>
    </location>
</feature>
<organism evidence="4 5">
    <name type="scientific">Podospora fimiseda</name>
    <dbReference type="NCBI Taxonomy" id="252190"/>
    <lineage>
        <taxon>Eukaryota</taxon>
        <taxon>Fungi</taxon>
        <taxon>Dikarya</taxon>
        <taxon>Ascomycota</taxon>
        <taxon>Pezizomycotina</taxon>
        <taxon>Sordariomycetes</taxon>
        <taxon>Sordariomycetidae</taxon>
        <taxon>Sordariales</taxon>
        <taxon>Podosporaceae</taxon>
        <taxon>Podospora</taxon>
    </lineage>
</organism>
<reference evidence="4" key="1">
    <citation type="journal article" date="2023" name="Mol. Phylogenet. Evol.">
        <title>Genome-scale phylogeny and comparative genomics of the fungal order Sordariales.</title>
        <authorList>
            <person name="Hensen N."/>
            <person name="Bonometti L."/>
            <person name="Westerberg I."/>
            <person name="Brannstrom I.O."/>
            <person name="Guillou S."/>
            <person name="Cros-Aarteil S."/>
            <person name="Calhoun S."/>
            <person name="Haridas S."/>
            <person name="Kuo A."/>
            <person name="Mondo S."/>
            <person name="Pangilinan J."/>
            <person name="Riley R."/>
            <person name="LaButti K."/>
            <person name="Andreopoulos B."/>
            <person name="Lipzen A."/>
            <person name="Chen C."/>
            <person name="Yan M."/>
            <person name="Daum C."/>
            <person name="Ng V."/>
            <person name="Clum A."/>
            <person name="Steindorff A."/>
            <person name="Ohm R.A."/>
            <person name="Martin F."/>
            <person name="Silar P."/>
            <person name="Natvig D.O."/>
            <person name="Lalanne C."/>
            <person name="Gautier V."/>
            <person name="Ament-Velasquez S.L."/>
            <person name="Kruys A."/>
            <person name="Hutchinson M.I."/>
            <person name="Powell A.J."/>
            <person name="Barry K."/>
            <person name="Miller A.N."/>
            <person name="Grigoriev I.V."/>
            <person name="Debuchy R."/>
            <person name="Gladieux P."/>
            <person name="Hiltunen Thoren M."/>
            <person name="Johannesson H."/>
        </authorList>
    </citation>
    <scope>NUCLEOTIDE SEQUENCE</scope>
    <source>
        <strain evidence="4">CBS 990.96</strain>
    </source>
</reference>
<feature type="region of interest" description="Disordered" evidence="2">
    <location>
        <begin position="735"/>
        <end position="755"/>
    </location>
</feature>
<dbReference type="GO" id="GO:0003677">
    <property type="term" value="F:DNA binding"/>
    <property type="evidence" value="ECO:0007669"/>
    <property type="project" value="InterPro"/>
</dbReference>
<accession>A0AAN7BKM9</accession>